<evidence type="ECO:0000313" key="2">
    <source>
        <dbReference type="EMBL" id="KAF2563508.1"/>
    </source>
</evidence>
<name>A0A8S9I1X3_BRACR</name>
<accession>A0A8S9I1X3</accession>
<proteinExistence type="predicted"/>
<protein>
    <submittedName>
        <fullName evidence="2">Uncharacterized protein</fullName>
    </submittedName>
</protein>
<dbReference type="AlphaFoldDB" id="A0A8S9I1X3"/>
<feature type="compositionally biased region" description="Polar residues" evidence="1">
    <location>
        <begin position="87"/>
        <end position="100"/>
    </location>
</feature>
<sequence>MSTTIAAAREWQNGQLMVAGKQRKTKLPPQNPIDQILVRSDAAWKESSTTAGLGWTISERSGLSTFSSTEAPIFSPLMAESQLCEQLSSNVRNSESTKSGVNRIPKS</sequence>
<gene>
    <name evidence="2" type="ORF">F2Q70_00019025</name>
</gene>
<comment type="caution">
    <text evidence="2">The sequence shown here is derived from an EMBL/GenBank/DDBJ whole genome shotgun (WGS) entry which is preliminary data.</text>
</comment>
<dbReference type="EMBL" id="QGKY02001250">
    <property type="protein sequence ID" value="KAF2563508.1"/>
    <property type="molecule type" value="Genomic_DNA"/>
</dbReference>
<reference evidence="2" key="1">
    <citation type="submission" date="2019-12" db="EMBL/GenBank/DDBJ databases">
        <title>Genome sequencing and annotation of Brassica cretica.</title>
        <authorList>
            <person name="Studholme D.J."/>
            <person name="Sarris P.F."/>
        </authorList>
    </citation>
    <scope>NUCLEOTIDE SEQUENCE</scope>
    <source>
        <strain evidence="2">PFS-102/07</strain>
        <tissue evidence="2">Leaf</tissue>
    </source>
</reference>
<organism evidence="2">
    <name type="scientific">Brassica cretica</name>
    <name type="common">Mustard</name>
    <dbReference type="NCBI Taxonomy" id="69181"/>
    <lineage>
        <taxon>Eukaryota</taxon>
        <taxon>Viridiplantae</taxon>
        <taxon>Streptophyta</taxon>
        <taxon>Embryophyta</taxon>
        <taxon>Tracheophyta</taxon>
        <taxon>Spermatophyta</taxon>
        <taxon>Magnoliopsida</taxon>
        <taxon>eudicotyledons</taxon>
        <taxon>Gunneridae</taxon>
        <taxon>Pentapetalae</taxon>
        <taxon>rosids</taxon>
        <taxon>malvids</taxon>
        <taxon>Brassicales</taxon>
        <taxon>Brassicaceae</taxon>
        <taxon>Brassiceae</taxon>
        <taxon>Brassica</taxon>
    </lineage>
</organism>
<evidence type="ECO:0000256" key="1">
    <source>
        <dbReference type="SAM" id="MobiDB-lite"/>
    </source>
</evidence>
<feature type="region of interest" description="Disordered" evidence="1">
    <location>
        <begin position="87"/>
        <end position="107"/>
    </location>
</feature>